<gene>
    <name evidence="3" type="ORF">G7Z17_g4671</name>
</gene>
<protein>
    <recommendedName>
        <fullName evidence="2">NAD(P)-binding domain-containing protein</fullName>
    </recommendedName>
</protein>
<dbReference type="OrthoDB" id="63935at2759"/>
<comment type="similarity">
    <text evidence="1">Belongs to the avfA family.</text>
</comment>
<evidence type="ECO:0000313" key="3">
    <source>
        <dbReference type="EMBL" id="KAF7551935.1"/>
    </source>
</evidence>
<name>A0A9P5LGY9_9HYPO</name>
<dbReference type="Gene3D" id="3.40.50.720">
    <property type="entry name" value="NAD(P)-binding Rossmann-like Domain"/>
    <property type="match status" value="1"/>
</dbReference>
<accession>A0A9P5LGY9</accession>
<feature type="domain" description="NAD(P)-binding" evidence="2">
    <location>
        <begin position="10"/>
        <end position="224"/>
    </location>
</feature>
<organism evidence="3 4">
    <name type="scientific">Cylindrodendrum hubeiense</name>
    <dbReference type="NCBI Taxonomy" id="595255"/>
    <lineage>
        <taxon>Eukaryota</taxon>
        <taxon>Fungi</taxon>
        <taxon>Dikarya</taxon>
        <taxon>Ascomycota</taxon>
        <taxon>Pezizomycotina</taxon>
        <taxon>Sordariomycetes</taxon>
        <taxon>Hypocreomycetidae</taxon>
        <taxon>Hypocreales</taxon>
        <taxon>Nectriaceae</taxon>
        <taxon>Cylindrodendrum</taxon>
    </lineage>
</organism>
<dbReference type="InterPro" id="IPR036291">
    <property type="entry name" value="NAD(P)-bd_dom_sf"/>
</dbReference>
<evidence type="ECO:0000259" key="2">
    <source>
        <dbReference type="Pfam" id="PF13460"/>
    </source>
</evidence>
<dbReference type="InterPro" id="IPR051606">
    <property type="entry name" value="Polyketide_Oxido-like"/>
</dbReference>
<reference evidence="3" key="1">
    <citation type="submission" date="2020-03" db="EMBL/GenBank/DDBJ databases">
        <title>Draft Genome Sequence of Cylindrodendrum hubeiense.</title>
        <authorList>
            <person name="Buettner E."/>
            <person name="Kellner H."/>
        </authorList>
    </citation>
    <scope>NUCLEOTIDE SEQUENCE</scope>
    <source>
        <strain evidence="3">IHI 201604</strain>
    </source>
</reference>
<dbReference type="EMBL" id="JAANBB010000069">
    <property type="protein sequence ID" value="KAF7551935.1"/>
    <property type="molecule type" value="Genomic_DNA"/>
</dbReference>
<evidence type="ECO:0000313" key="4">
    <source>
        <dbReference type="Proteomes" id="UP000722485"/>
    </source>
</evidence>
<dbReference type="PANTHER" id="PTHR43355">
    <property type="entry name" value="FLAVIN REDUCTASE (NADPH)"/>
    <property type="match status" value="1"/>
</dbReference>
<dbReference type="Proteomes" id="UP000722485">
    <property type="component" value="Unassembled WGS sequence"/>
</dbReference>
<dbReference type="Pfam" id="PF13460">
    <property type="entry name" value="NAD_binding_10"/>
    <property type="match status" value="1"/>
</dbReference>
<comment type="caution">
    <text evidence="3">The sequence shown here is derived from an EMBL/GenBank/DDBJ whole genome shotgun (WGS) entry which is preliminary data.</text>
</comment>
<keyword evidence="4" id="KW-1185">Reference proteome</keyword>
<dbReference type="InterPro" id="IPR016040">
    <property type="entry name" value="NAD(P)-bd_dom"/>
</dbReference>
<dbReference type="AlphaFoldDB" id="A0A9P5LGY9"/>
<dbReference type="SUPFAM" id="SSF51735">
    <property type="entry name" value="NAD(P)-binding Rossmann-fold domains"/>
    <property type="match status" value="1"/>
</dbReference>
<dbReference type="GO" id="GO:0042602">
    <property type="term" value="F:riboflavin reductase (NADPH) activity"/>
    <property type="evidence" value="ECO:0007669"/>
    <property type="project" value="TreeGrafter"/>
</dbReference>
<evidence type="ECO:0000256" key="1">
    <source>
        <dbReference type="ARBA" id="ARBA00038376"/>
    </source>
</evidence>
<dbReference type="PANTHER" id="PTHR43355:SF2">
    <property type="entry name" value="FLAVIN REDUCTASE (NADPH)"/>
    <property type="match status" value="1"/>
</dbReference>
<dbReference type="GO" id="GO:0004074">
    <property type="term" value="F:biliverdin reductase [NAD(P)H] activity"/>
    <property type="evidence" value="ECO:0007669"/>
    <property type="project" value="TreeGrafter"/>
</dbReference>
<sequence length="241" mass="25646">MSFKTIAFFGASAGVGNSALKHTLAAGHQCIALLRTPSKLTGTMSPESNPNLRVVQGDVKNAADVIQCLTKADGNLVDEIVFTVGAVPDFSKMSLGDPVVCRTGMAAVLESLAKLRAGGATGRPLLIGVSTTGMSRFGRDFPLLLIPVYHWALKAAHQDKGAMENSMAESGEDFTVVRASLLVNGATDKKIRVGIEDLKTGREATAIGYTISREDAGKWIADNLLLKRESKYVNKFATITY</sequence>
<proteinExistence type="inferred from homology"/>